<reference evidence="2 3" key="1">
    <citation type="submission" date="2019-09" db="EMBL/GenBank/DDBJ databases">
        <title>NBRP : Genome information of microbial organism related human and environment.</title>
        <authorList>
            <person name="Hattori M."/>
            <person name="Oshima K."/>
            <person name="Inaba H."/>
            <person name="Suda W."/>
            <person name="Sakamoto M."/>
            <person name="Iino T."/>
            <person name="Kitahara M."/>
            <person name="Oshida Y."/>
            <person name="Iida T."/>
            <person name="Kudo T."/>
            <person name="Itoh T."/>
            <person name="Ohkuma M."/>
        </authorList>
    </citation>
    <scope>NUCLEOTIDE SEQUENCE [LARGE SCALE GENOMIC DNA]</scope>
    <source>
        <strain evidence="2 3">Hi-2</strain>
    </source>
</reference>
<dbReference type="InterPro" id="IPR013783">
    <property type="entry name" value="Ig-like_fold"/>
</dbReference>
<dbReference type="EMBL" id="BKCL01000009">
    <property type="protein sequence ID" value="GEQ98847.1"/>
    <property type="molecule type" value="Genomic_DNA"/>
</dbReference>
<dbReference type="NCBIfam" id="TIGR01965">
    <property type="entry name" value="VCBS_repeat"/>
    <property type="match status" value="2"/>
</dbReference>
<dbReference type="Proteomes" id="UP000322084">
    <property type="component" value="Unassembled WGS sequence"/>
</dbReference>
<evidence type="ECO:0000313" key="2">
    <source>
        <dbReference type="EMBL" id="GEQ98847.1"/>
    </source>
</evidence>
<dbReference type="RefSeq" id="WP_210431861.1">
    <property type="nucleotide sequence ID" value="NZ_BKCL01000009.1"/>
</dbReference>
<gene>
    <name evidence="2" type="ORF">JCM17844_24840</name>
</gene>
<feature type="compositionally biased region" description="Polar residues" evidence="1">
    <location>
        <begin position="116"/>
        <end position="139"/>
    </location>
</feature>
<dbReference type="InterPro" id="IPR010221">
    <property type="entry name" value="VCBS_dom"/>
</dbReference>
<name>A0A5A7MSE0_9PROT</name>
<evidence type="ECO:0000256" key="1">
    <source>
        <dbReference type="SAM" id="MobiDB-lite"/>
    </source>
</evidence>
<feature type="region of interest" description="Disordered" evidence="1">
    <location>
        <begin position="1"/>
        <end position="148"/>
    </location>
</feature>
<sequence length="336" mass="33627">MAENKTSADPAREASMDPALFRDGPSDVEAADAVLPPSGVNFSDAQEVTNQNVHTGARREGVDFGDEVQEGSGPAVDSRLRDLVESEPVVRSDRPQSNILRSEQAAPVVEDAQRGQVANSGQSGTASLADSGNAVSQPTDGGNGLVNGGGGDADAVAALSADGNSGPLAQAGVLDAVEDGGPVEGQLVATDVDGDVLTYGLVSGPAEGSVTVNADGSYIFDPADGFQDLAVGESRDVTFTYQVDDGNGGFATATVTITVTGTNDAPIAEATNISAVEDGGAVSGQLVANDVDASDTLSFSLLDGPAEGSVTVNADGSYAFDPADGFQDLAVGESVM</sequence>
<feature type="compositionally biased region" description="Polar residues" evidence="1">
    <location>
        <begin position="40"/>
        <end position="54"/>
    </location>
</feature>
<accession>A0A5A7MSE0</accession>
<organism evidence="2 3">
    <name type="scientific">Iodidimonas gelatinilytica</name>
    <dbReference type="NCBI Taxonomy" id="1236966"/>
    <lineage>
        <taxon>Bacteria</taxon>
        <taxon>Pseudomonadati</taxon>
        <taxon>Pseudomonadota</taxon>
        <taxon>Alphaproteobacteria</taxon>
        <taxon>Iodidimonadales</taxon>
        <taxon>Iodidimonadaceae</taxon>
        <taxon>Iodidimonas</taxon>
    </lineage>
</organism>
<proteinExistence type="predicted"/>
<evidence type="ECO:0000313" key="3">
    <source>
        <dbReference type="Proteomes" id="UP000322084"/>
    </source>
</evidence>
<dbReference type="AlphaFoldDB" id="A0A5A7MSE0"/>
<dbReference type="Pfam" id="PF17963">
    <property type="entry name" value="Big_9"/>
    <property type="match status" value="2"/>
</dbReference>
<dbReference type="Gene3D" id="2.60.40.10">
    <property type="entry name" value="Immunoglobulins"/>
    <property type="match status" value="1"/>
</dbReference>
<comment type="caution">
    <text evidence="2">The sequence shown here is derived from an EMBL/GenBank/DDBJ whole genome shotgun (WGS) entry which is preliminary data.</text>
</comment>
<feature type="compositionally biased region" description="Basic and acidic residues" evidence="1">
    <location>
        <begin position="78"/>
        <end position="94"/>
    </location>
</feature>
<protein>
    <submittedName>
        <fullName evidence="2">Uncharacterized protein</fullName>
    </submittedName>
</protein>